<gene>
    <name evidence="3" type="ORF">NSCI0253_LOCUS44757</name>
</gene>
<evidence type="ECO:0000313" key="3">
    <source>
        <dbReference type="EMBL" id="CAD8870400.1"/>
    </source>
</evidence>
<evidence type="ECO:0000256" key="1">
    <source>
        <dbReference type="SAM" id="Phobius"/>
    </source>
</evidence>
<keyword evidence="1" id="KW-0812">Transmembrane</keyword>
<reference evidence="3" key="1">
    <citation type="submission" date="2021-01" db="EMBL/GenBank/DDBJ databases">
        <authorList>
            <person name="Corre E."/>
            <person name="Pelletier E."/>
            <person name="Niang G."/>
            <person name="Scheremetjew M."/>
            <person name="Finn R."/>
            <person name="Kale V."/>
            <person name="Holt S."/>
            <person name="Cochrane G."/>
            <person name="Meng A."/>
            <person name="Brown T."/>
            <person name="Cohen L."/>
        </authorList>
    </citation>
    <scope>NUCLEOTIDE SEQUENCE</scope>
</reference>
<keyword evidence="1" id="KW-0472">Membrane</keyword>
<proteinExistence type="predicted"/>
<organism evidence="3">
    <name type="scientific">Noctiluca scintillans</name>
    <name type="common">Sea sparkle</name>
    <name type="synonym">Red tide dinoflagellate</name>
    <dbReference type="NCBI Taxonomy" id="2966"/>
    <lineage>
        <taxon>Eukaryota</taxon>
        <taxon>Sar</taxon>
        <taxon>Alveolata</taxon>
        <taxon>Dinophyceae</taxon>
        <taxon>Noctilucales</taxon>
        <taxon>Noctilucaceae</taxon>
        <taxon>Noctiluca</taxon>
    </lineage>
</organism>
<evidence type="ECO:0000259" key="2">
    <source>
        <dbReference type="Pfam" id="PF13548"/>
    </source>
</evidence>
<keyword evidence="1" id="KW-1133">Transmembrane helix</keyword>
<dbReference type="EMBL" id="HBFQ01063241">
    <property type="protein sequence ID" value="CAD8870400.1"/>
    <property type="molecule type" value="Transcribed_RNA"/>
</dbReference>
<sequence>MAQAQGRNRDWKQSSKQQLSSMAFYSTSLPWNVWNNDDESPYLGFCIALCLAATAGVRSALALFLVSLFLCLDDFDNQGDRMLNRNYFFFNFIGTPMFTVLAGVFAFVEIAVDKVPVLDHALHSVLLVAAPCAALLLCFPAEGPLIVRGFLVAVAVMLAFGIQVTRAGVRGVTTVVSAGLGNCCVSLVEDVIAFSVILTLLFSPQVAVFVLVFVLILFCMAVTIVCRHKEGRSPHAGYDRMPAPIPPPQPYPLYAPQPHPGYAPQPYPAYAQPAHPGFLPPHVMPDQAMYYAPTAPTAPHPP</sequence>
<feature type="transmembrane region" description="Helical" evidence="1">
    <location>
        <begin position="42"/>
        <end position="66"/>
    </location>
</feature>
<dbReference type="Pfam" id="PF13548">
    <property type="entry name" value="DUF4126"/>
    <property type="match status" value="1"/>
</dbReference>
<accession>A0A7S1B0K0</accession>
<dbReference type="InterPro" id="IPR025196">
    <property type="entry name" value="DUF4126"/>
</dbReference>
<protein>
    <recommendedName>
        <fullName evidence="2">DUF4126 domain-containing protein</fullName>
    </recommendedName>
</protein>
<name>A0A7S1B0K0_NOCSC</name>
<dbReference type="AlphaFoldDB" id="A0A7S1B0K0"/>
<feature type="transmembrane region" description="Helical" evidence="1">
    <location>
        <begin position="87"/>
        <end position="108"/>
    </location>
</feature>
<feature type="transmembrane region" description="Helical" evidence="1">
    <location>
        <begin position="145"/>
        <end position="164"/>
    </location>
</feature>
<feature type="transmembrane region" description="Helical" evidence="1">
    <location>
        <begin position="206"/>
        <end position="226"/>
    </location>
</feature>
<feature type="domain" description="DUF4126" evidence="2">
    <location>
        <begin position="46"/>
        <end position="221"/>
    </location>
</feature>
<feature type="transmembrane region" description="Helical" evidence="1">
    <location>
        <begin position="120"/>
        <end position="138"/>
    </location>
</feature>